<accession>A0ABW3M5J1</accession>
<proteinExistence type="predicted"/>
<dbReference type="Proteomes" id="UP001597045">
    <property type="component" value="Unassembled WGS sequence"/>
</dbReference>
<keyword evidence="2" id="KW-0472">Membrane</keyword>
<feature type="compositionally biased region" description="Pro residues" evidence="1">
    <location>
        <begin position="1"/>
        <end position="17"/>
    </location>
</feature>
<reference evidence="4" key="1">
    <citation type="journal article" date="2019" name="Int. J. Syst. Evol. Microbiol.">
        <title>The Global Catalogue of Microorganisms (GCM) 10K type strain sequencing project: providing services to taxonomists for standard genome sequencing and annotation.</title>
        <authorList>
            <consortium name="The Broad Institute Genomics Platform"/>
            <consortium name="The Broad Institute Genome Sequencing Center for Infectious Disease"/>
            <person name="Wu L."/>
            <person name="Ma J."/>
        </authorList>
    </citation>
    <scope>NUCLEOTIDE SEQUENCE [LARGE SCALE GENOMIC DNA]</scope>
    <source>
        <strain evidence="4">JCM 31486</strain>
    </source>
</reference>
<gene>
    <name evidence="3" type="ORF">ACFQ1S_10325</name>
</gene>
<organism evidence="3 4">
    <name type="scientific">Kibdelosporangium lantanae</name>
    <dbReference type="NCBI Taxonomy" id="1497396"/>
    <lineage>
        <taxon>Bacteria</taxon>
        <taxon>Bacillati</taxon>
        <taxon>Actinomycetota</taxon>
        <taxon>Actinomycetes</taxon>
        <taxon>Pseudonocardiales</taxon>
        <taxon>Pseudonocardiaceae</taxon>
        <taxon>Kibdelosporangium</taxon>
    </lineage>
</organism>
<feature type="region of interest" description="Disordered" evidence="1">
    <location>
        <begin position="1"/>
        <end position="20"/>
    </location>
</feature>
<evidence type="ECO:0000256" key="1">
    <source>
        <dbReference type="SAM" id="MobiDB-lite"/>
    </source>
</evidence>
<evidence type="ECO:0008006" key="5">
    <source>
        <dbReference type="Google" id="ProtNLM"/>
    </source>
</evidence>
<feature type="transmembrane region" description="Helical" evidence="2">
    <location>
        <begin position="29"/>
        <end position="49"/>
    </location>
</feature>
<comment type="caution">
    <text evidence="3">The sequence shown here is derived from an EMBL/GenBank/DDBJ whole genome shotgun (WGS) entry which is preliminary data.</text>
</comment>
<protein>
    <recommendedName>
        <fullName evidence="5">RDD family protein</fullName>
    </recommendedName>
</protein>
<keyword evidence="2" id="KW-1133">Transmembrane helix</keyword>
<keyword evidence="2" id="KW-0812">Transmembrane</keyword>
<keyword evidence="4" id="KW-1185">Reference proteome</keyword>
<feature type="transmembrane region" description="Helical" evidence="2">
    <location>
        <begin position="55"/>
        <end position="75"/>
    </location>
</feature>
<evidence type="ECO:0000313" key="4">
    <source>
        <dbReference type="Proteomes" id="UP001597045"/>
    </source>
</evidence>
<evidence type="ECO:0000256" key="2">
    <source>
        <dbReference type="SAM" id="Phobius"/>
    </source>
</evidence>
<dbReference type="EMBL" id="JBHTIS010000459">
    <property type="protein sequence ID" value="MFD1045931.1"/>
    <property type="molecule type" value="Genomic_DNA"/>
</dbReference>
<name>A0ABW3M5J1_9PSEU</name>
<evidence type="ECO:0000313" key="3">
    <source>
        <dbReference type="EMBL" id="MFD1045931.1"/>
    </source>
</evidence>
<sequence length="88" mass="9512">MTEPTPAPAPAPTPEPTPADARTRALRTLLQNLVIDVLLGIILVLMPLVQGTGTFDWRLLLASLLKTVFATILSYGQRYLEAKKAGTI</sequence>